<dbReference type="SUPFAM" id="SSF141571">
    <property type="entry name" value="Pentapeptide repeat-like"/>
    <property type="match status" value="1"/>
</dbReference>
<reference evidence="1 2" key="1">
    <citation type="submission" date="2018-09" db="EMBL/GenBank/DDBJ databases">
        <title>Phylogeny of the Shewanellaceae, and recommendation for two new genera, Pseudoshewanella and Parashewanella.</title>
        <authorList>
            <person name="Wang G."/>
        </authorList>
    </citation>
    <scope>NUCLEOTIDE SEQUENCE [LARGE SCALE GENOMIC DNA]</scope>
    <source>
        <strain evidence="1 2">KCTC 22492</strain>
    </source>
</reference>
<dbReference type="AlphaFoldDB" id="A0A3A6TU66"/>
<dbReference type="InterPro" id="IPR051082">
    <property type="entry name" value="Pentapeptide-BTB/POZ_domain"/>
</dbReference>
<evidence type="ECO:0000313" key="2">
    <source>
        <dbReference type="Proteomes" id="UP000273022"/>
    </source>
</evidence>
<dbReference type="EMBL" id="QYYH01000046">
    <property type="protein sequence ID" value="RJY16459.1"/>
    <property type="molecule type" value="Genomic_DNA"/>
</dbReference>
<dbReference type="Pfam" id="PF13599">
    <property type="entry name" value="Pentapeptide_4"/>
    <property type="match status" value="1"/>
</dbReference>
<evidence type="ECO:0000313" key="1">
    <source>
        <dbReference type="EMBL" id="RJY16459.1"/>
    </source>
</evidence>
<dbReference type="Proteomes" id="UP000273022">
    <property type="component" value="Unassembled WGS sequence"/>
</dbReference>
<dbReference type="RefSeq" id="WP_121853306.1">
    <property type="nucleotide sequence ID" value="NZ_CP037952.1"/>
</dbReference>
<dbReference type="Gene3D" id="2.160.20.80">
    <property type="entry name" value="E3 ubiquitin-protein ligase SopA"/>
    <property type="match status" value="1"/>
</dbReference>
<protein>
    <submittedName>
        <fullName evidence="1">Pentapeptide repeat-containing protein</fullName>
    </submittedName>
</protein>
<name>A0A3A6TU66_9GAMM</name>
<accession>A0A3A6TU66</accession>
<comment type="caution">
    <text evidence="1">The sequence shown here is derived from an EMBL/GenBank/DDBJ whole genome shotgun (WGS) entry which is preliminary data.</text>
</comment>
<sequence length="398" mass="44063">MAFYIEHVTNSTSCQHALSENQLNKLLRGEKISHFGKRACLEVKNQRDKFFNVLSCLESSHGDRLSAFLSLKTMQVVDSQPGFFTEPIFHNFGLTTSQSLGIKLESKTDKSQRLYKIVVLSGQEIQPIRGTDKIWLKLDKMRLTALVAGSTASLTPQRVNWIKCDASNTDFRYVHFVENEFSQVNGENFDLSQTELKHCAFKSCKLPKLKLTSTQAAHLVMQNCDLTGADLSNGSFQDAQFNDVDFSSVNLSFCNFSGAKFIDCTFDEHTKWESAKLVDVTTNNPRLQKLVDKTNQPQITIPPQLSGMLNQVAGGSRNFDSKLLSASSNSLSTIPGLKNSTSISDFHAPNNQFLHVPTASGDGLLKTSSCNSLLSMTYHSAGGITKPSQIRKNSSQLL</sequence>
<dbReference type="InterPro" id="IPR001646">
    <property type="entry name" value="5peptide_repeat"/>
</dbReference>
<dbReference type="PANTHER" id="PTHR14136:SF17">
    <property type="entry name" value="BTB_POZ DOMAIN-CONTAINING PROTEIN KCTD9"/>
    <property type="match status" value="1"/>
</dbReference>
<dbReference type="OrthoDB" id="237820at2"/>
<keyword evidence="2" id="KW-1185">Reference proteome</keyword>
<gene>
    <name evidence="1" type="ORF">D5R81_08905</name>
</gene>
<organism evidence="1 2">
    <name type="scientific">Parashewanella spongiae</name>
    <dbReference type="NCBI Taxonomy" id="342950"/>
    <lineage>
        <taxon>Bacteria</taxon>
        <taxon>Pseudomonadati</taxon>
        <taxon>Pseudomonadota</taxon>
        <taxon>Gammaproteobacteria</taxon>
        <taxon>Alteromonadales</taxon>
        <taxon>Shewanellaceae</taxon>
        <taxon>Parashewanella</taxon>
    </lineage>
</organism>
<dbReference type="PANTHER" id="PTHR14136">
    <property type="entry name" value="BTB_POZ DOMAIN-CONTAINING PROTEIN KCTD9"/>
    <property type="match status" value="1"/>
</dbReference>
<proteinExistence type="predicted"/>